<protein>
    <recommendedName>
        <fullName evidence="6">Very short patch repair endonuclease</fullName>
        <ecNumber evidence="6">3.1.-.-</ecNumber>
    </recommendedName>
</protein>
<evidence type="ECO:0000313" key="8">
    <source>
        <dbReference type="EMBL" id="KAA9345726.1"/>
    </source>
</evidence>
<dbReference type="SUPFAM" id="SSF52980">
    <property type="entry name" value="Restriction endonuclease-like"/>
    <property type="match status" value="1"/>
</dbReference>
<sequence>MADYKAEKIKVPKFEESQGFYTTKERSLLMAKIKSKNTKPELALRKGLWKAGFRYRINYSKLPGKPDIASKKYKIAIFVDGEFWHGYNWQKEKESIKANSGYWIPKIQRNMQRDQENNEKLKLLGYKVFRFWEHEIRMNLNGCIIQIVDFIRKVDK</sequence>
<dbReference type="NCBIfam" id="TIGR00632">
    <property type="entry name" value="vsr"/>
    <property type="match status" value="1"/>
</dbReference>
<dbReference type="InterPro" id="IPR011335">
    <property type="entry name" value="Restrct_endonuc-II-like"/>
</dbReference>
<dbReference type="Gene3D" id="3.40.960.10">
    <property type="entry name" value="VSR Endonuclease"/>
    <property type="match status" value="1"/>
</dbReference>
<evidence type="ECO:0000256" key="5">
    <source>
        <dbReference type="ARBA" id="ARBA00023204"/>
    </source>
</evidence>
<accession>A0A5N1J493</accession>
<dbReference type="GO" id="GO:0016787">
    <property type="term" value="F:hydrolase activity"/>
    <property type="evidence" value="ECO:0007669"/>
    <property type="project" value="UniProtKB-KW"/>
</dbReference>
<dbReference type="AlphaFoldDB" id="A0A5N1J493"/>
<evidence type="ECO:0000256" key="1">
    <source>
        <dbReference type="ARBA" id="ARBA00022722"/>
    </source>
</evidence>
<dbReference type="EMBL" id="VTWT01000001">
    <property type="protein sequence ID" value="KAA9345726.1"/>
    <property type="molecule type" value="Genomic_DNA"/>
</dbReference>
<organism evidence="8 9">
    <name type="scientific">Adhaeribacter soli</name>
    <dbReference type="NCBI Taxonomy" id="2607655"/>
    <lineage>
        <taxon>Bacteria</taxon>
        <taxon>Pseudomonadati</taxon>
        <taxon>Bacteroidota</taxon>
        <taxon>Cytophagia</taxon>
        <taxon>Cytophagales</taxon>
        <taxon>Hymenobacteraceae</taxon>
        <taxon>Adhaeribacter</taxon>
    </lineage>
</organism>
<keyword evidence="2 6" id="KW-0255">Endonuclease</keyword>
<comment type="similarity">
    <text evidence="6">Belongs to the vsr family.</text>
</comment>
<keyword evidence="9" id="KW-1185">Reference proteome</keyword>
<dbReference type="EC" id="3.1.-.-" evidence="6"/>
<evidence type="ECO:0000256" key="4">
    <source>
        <dbReference type="ARBA" id="ARBA00022801"/>
    </source>
</evidence>
<dbReference type="InterPro" id="IPR004603">
    <property type="entry name" value="DNA_mismatch_endonuc_vsr"/>
</dbReference>
<evidence type="ECO:0000256" key="6">
    <source>
        <dbReference type="PIRNR" id="PIRNR018267"/>
    </source>
</evidence>
<dbReference type="GO" id="GO:0004519">
    <property type="term" value="F:endonuclease activity"/>
    <property type="evidence" value="ECO:0007669"/>
    <property type="project" value="UniProtKB-KW"/>
</dbReference>
<name>A0A5N1J493_9BACT</name>
<evidence type="ECO:0000256" key="3">
    <source>
        <dbReference type="ARBA" id="ARBA00022763"/>
    </source>
</evidence>
<feature type="domain" description="DUF559" evidence="7">
    <location>
        <begin position="109"/>
        <end position="151"/>
    </location>
</feature>
<keyword evidence="3 6" id="KW-0227">DNA damage</keyword>
<gene>
    <name evidence="8" type="ORF">F0P94_01175</name>
</gene>
<evidence type="ECO:0000259" key="7">
    <source>
        <dbReference type="Pfam" id="PF04480"/>
    </source>
</evidence>
<dbReference type="GO" id="GO:0006298">
    <property type="term" value="P:mismatch repair"/>
    <property type="evidence" value="ECO:0007669"/>
    <property type="project" value="UniProtKB-UniRule"/>
</dbReference>
<comment type="function">
    <text evidence="6">May nick specific sequences that contain T:G mispairs resulting from m5C-deamination.</text>
</comment>
<dbReference type="Pfam" id="PF03852">
    <property type="entry name" value="Vsr"/>
    <property type="match status" value="1"/>
</dbReference>
<dbReference type="RefSeq" id="WP_150901869.1">
    <property type="nucleotide sequence ID" value="NZ_VTWT01000001.1"/>
</dbReference>
<dbReference type="InterPro" id="IPR007569">
    <property type="entry name" value="DUF559"/>
</dbReference>
<dbReference type="Pfam" id="PF04480">
    <property type="entry name" value="DUF559"/>
    <property type="match status" value="1"/>
</dbReference>
<keyword evidence="5 6" id="KW-0234">DNA repair</keyword>
<dbReference type="PIRSF" id="PIRSF018267">
    <property type="entry name" value="VSR_endonuc"/>
    <property type="match status" value="1"/>
</dbReference>
<evidence type="ECO:0000256" key="2">
    <source>
        <dbReference type="ARBA" id="ARBA00022759"/>
    </source>
</evidence>
<keyword evidence="1 6" id="KW-0540">Nuclease</keyword>
<comment type="caution">
    <text evidence="8">The sequence shown here is derived from an EMBL/GenBank/DDBJ whole genome shotgun (WGS) entry which is preliminary data.</text>
</comment>
<evidence type="ECO:0000313" key="9">
    <source>
        <dbReference type="Proteomes" id="UP000326570"/>
    </source>
</evidence>
<dbReference type="Proteomes" id="UP000326570">
    <property type="component" value="Unassembled WGS sequence"/>
</dbReference>
<keyword evidence="4 6" id="KW-0378">Hydrolase</keyword>
<dbReference type="CDD" id="cd00221">
    <property type="entry name" value="Vsr"/>
    <property type="match status" value="1"/>
</dbReference>
<proteinExistence type="inferred from homology"/>
<reference evidence="8 9" key="1">
    <citation type="submission" date="2019-09" db="EMBL/GenBank/DDBJ databases">
        <title>Genome sequence of Adhaeribacter sp. M2.</title>
        <authorList>
            <person name="Srinivasan S."/>
        </authorList>
    </citation>
    <scope>NUCLEOTIDE SEQUENCE [LARGE SCALE GENOMIC DNA]</scope>
    <source>
        <strain evidence="8 9">M2</strain>
    </source>
</reference>